<dbReference type="Proteomes" id="UP001341840">
    <property type="component" value="Unassembled WGS sequence"/>
</dbReference>
<evidence type="ECO:0000313" key="2">
    <source>
        <dbReference type="EMBL" id="MED6206273.1"/>
    </source>
</evidence>
<sequence>MFNLSFLPFPIQFNTSRPDLASVGGSSNSSLQTPIHSISNSEFVNTCGLDVIDLNNDEIKEIPLESVHYWKWEEDEILISAWLNVSTGPVVGTKEKGDWGEFLIVGALRCIIVVFLICVTKENYPPSLKISNRPPPKLLVPNHHQSPSLPPGGKVCECVVVRVAHVGVLTGDGDGDKEGDVGTGLVSVEGNSAPGRQRRGRQRVNLRRKEGSP</sequence>
<feature type="compositionally biased region" description="Basic residues" evidence="1">
    <location>
        <begin position="196"/>
        <end position="206"/>
    </location>
</feature>
<evidence type="ECO:0000313" key="3">
    <source>
        <dbReference type="Proteomes" id="UP001341840"/>
    </source>
</evidence>
<feature type="region of interest" description="Disordered" evidence="1">
    <location>
        <begin position="172"/>
        <end position="213"/>
    </location>
</feature>
<accession>A0ABU6YC53</accession>
<comment type="caution">
    <text evidence="2">The sequence shown here is derived from an EMBL/GenBank/DDBJ whole genome shotgun (WGS) entry which is preliminary data.</text>
</comment>
<dbReference type="EMBL" id="JASCZI010241747">
    <property type="protein sequence ID" value="MED6206273.1"/>
    <property type="molecule type" value="Genomic_DNA"/>
</dbReference>
<protein>
    <submittedName>
        <fullName evidence="2">Uncharacterized protein</fullName>
    </submittedName>
</protein>
<keyword evidence="3" id="KW-1185">Reference proteome</keyword>
<gene>
    <name evidence="2" type="ORF">PIB30_025155</name>
</gene>
<reference evidence="2 3" key="1">
    <citation type="journal article" date="2023" name="Plants (Basel)">
        <title>Bridging the Gap: Combining Genomics and Transcriptomics Approaches to Understand Stylosanthes scabra, an Orphan Legume from the Brazilian Caatinga.</title>
        <authorList>
            <person name="Ferreira-Neto J.R.C."/>
            <person name="da Silva M.D."/>
            <person name="Binneck E."/>
            <person name="de Melo N.F."/>
            <person name="da Silva R.H."/>
            <person name="de Melo A.L.T.M."/>
            <person name="Pandolfi V."/>
            <person name="Bustamante F.O."/>
            <person name="Brasileiro-Vidal A.C."/>
            <person name="Benko-Iseppon A.M."/>
        </authorList>
    </citation>
    <scope>NUCLEOTIDE SEQUENCE [LARGE SCALE GENOMIC DNA]</scope>
    <source>
        <tissue evidence="2">Leaves</tissue>
    </source>
</reference>
<organism evidence="2 3">
    <name type="scientific">Stylosanthes scabra</name>
    <dbReference type="NCBI Taxonomy" id="79078"/>
    <lineage>
        <taxon>Eukaryota</taxon>
        <taxon>Viridiplantae</taxon>
        <taxon>Streptophyta</taxon>
        <taxon>Embryophyta</taxon>
        <taxon>Tracheophyta</taxon>
        <taxon>Spermatophyta</taxon>
        <taxon>Magnoliopsida</taxon>
        <taxon>eudicotyledons</taxon>
        <taxon>Gunneridae</taxon>
        <taxon>Pentapetalae</taxon>
        <taxon>rosids</taxon>
        <taxon>fabids</taxon>
        <taxon>Fabales</taxon>
        <taxon>Fabaceae</taxon>
        <taxon>Papilionoideae</taxon>
        <taxon>50 kb inversion clade</taxon>
        <taxon>dalbergioids sensu lato</taxon>
        <taxon>Dalbergieae</taxon>
        <taxon>Pterocarpus clade</taxon>
        <taxon>Stylosanthes</taxon>
    </lineage>
</organism>
<proteinExistence type="predicted"/>
<evidence type="ECO:0000256" key="1">
    <source>
        <dbReference type="SAM" id="MobiDB-lite"/>
    </source>
</evidence>
<name>A0ABU6YC53_9FABA</name>